<protein>
    <submittedName>
        <fullName evidence="1">Flavin carrier protein 1</fullName>
    </submittedName>
</protein>
<accession>A0ACC3ZG97</accession>
<reference evidence="1 2" key="1">
    <citation type="journal article" date="2020" name="Phytopathology">
        <title>Genome Sequence Resources of Colletotrichum truncatum, C. plurivorum, C. musicola, and C. sojae: Four Species Pathogenic to Soybean (Glycine max).</title>
        <authorList>
            <person name="Rogerio F."/>
            <person name="Boufleur T.R."/>
            <person name="Ciampi-Guillardi M."/>
            <person name="Sukno S.A."/>
            <person name="Thon M.R."/>
            <person name="Massola Junior N.S."/>
            <person name="Baroncelli R."/>
        </authorList>
    </citation>
    <scope>NUCLEOTIDE SEQUENCE [LARGE SCALE GENOMIC DNA]</scope>
    <source>
        <strain evidence="1 2">CMES1059</strain>
    </source>
</reference>
<comment type="caution">
    <text evidence="1">The sequence shown here is derived from an EMBL/GenBank/DDBJ whole genome shotgun (WGS) entry which is preliminary data.</text>
</comment>
<dbReference type="Proteomes" id="UP000805649">
    <property type="component" value="Unassembled WGS sequence"/>
</dbReference>
<evidence type="ECO:0000313" key="1">
    <source>
        <dbReference type="EMBL" id="KAL0943104.1"/>
    </source>
</evidence>
<keyword evidence="2" id="KW-1185">Reference proteome</keyword>
<dbReference type="EMBL" id="VUJX02000001">
    <property type="protein sequence ID" value="KAL0943104.1"/>
    <property type="molecule type" value="Genomic_DNA"/>
</dbReference>
<proteinExistence type="predicted"/>
<name>A0ACC3ZG97_COLTU</name>
<sequence>MVPKPIMLILLSCLGSLLASASAQQMLVSNSLNTCQDDSSFTASRFKFVFTPNNGSASIDIAALSTYQGNIVFDASISVYGYNIFQKTIDPCDESLKEKAGLCPMNTGKIGFPFQIPVPKEVVSQIPSIAYNIPDLDATVRVYLNKSGTTDSVACIQTNISNGKTVDLIGVKWAAAAIVILGLLASALVSGLGHSNTAAHVATYTVSLLGYFQAQAIIGLTGVRLPPIVQAWTQDLQWSMGIIRVQFMQDIFTWYQRATGGTPARILDSLASVSVQVQKRSTEIGSVLNGVARRSESPSSVGSYVVFGIQRVAFRAKIESTNVFMTSLTFCCISIVFTALCVAASKGFCELAIRSHWVKNDKFLEFRNGWLVILKGLLYRITLLSFPPLTVFCLWEFTRIDSPAEVVLAVFFFFGAALTLLAAAFKIILIARRSIALHRNPAYMLFSNPQILNKLGFLYVQFRGSAYYFVLPAIGYIIIKGAFISFSQTNNAVQTIALVIIEFAALIAASVMRPWMDKSTNIFNISIFVMNVLNSLMLLIFTNIFGTPASVIGVVGVVFFVGNAVFSLILLLFVVISSTIIFFRKNPDARYKIMADDRHSFMKSQVQTKAELDSLAIAARGEKQDHSSASLPSASDLDAQPSRDLVPFDGHGPSSCASPMRSTSSHSQHKVLSHSGGRL</sequence>
<organism evidence="1 2">
    <name type="scientific">Colletotrichum truncatum</name>
    <name type="common">Anthracnose fungus</name>
    <name type="synonym">Colletotrichum capsici</name>
    <dbReference type="NCBI Taxonomy" id="5467"/>
    <lineage>
        <taxon>Eukaryota</taxon>
        <taxon>Fungi</taxon>
        <taxon>Dikarya</taxon>
        <taxon>Ascomycota</taxon>
        <taxon>Pezizomycotina</taxon>
        <taxon>Sordariomycetes</taxon>
        <taxon>Hypocreomycetidae</taxon>
        <taxon>Glomerellales</taxon>
        <taxon>Glomerellaceae</taxon>
        <taxon>Colletotrichum</taxon>
        <taxon>Colletotrichum truncatum species complex</taxon>
    </lineage>
</organism>
<gene>
    <name evidence="1" type="ORF">CTRU02_200990</name>
</gene>
<evidence type="ECO:0000313" key="2">
    <source>
        <dbReference type="Proteomes" id="UP000805649"/>
    </source>
</evidence>